<dbReference type="PANTHER" id="PTHR43780:SF2">
    <property type="entry name" value="1-AMINOCYCLOPROPANE-1-CARBOXYLATE DEAMINASE-RELATED"/>
    <property type="match status" value="1"/>
</dbReference>
<evidence type="ECO:0000256" key="2">
    <source>
        <dbReference type="ARBA" id="ARBA00008639"/>
    </source>
</evidence>
<gene>
    <name evidence="4" type="ORF">ILEXP_LOCUS56795</name>
</gene>
<organism evidence="4 5">
    <name type="scientific">Ilex paraguariensis</name>
    <name type="common">yerba mate</name>
    <dbReference type="NCBI Taxonomy" id="185542"/>
    <lineage>
        <taxon>Eukaryota</taxon>
        <taxon>Viridiplantae</taxon>
        <taxon>Streptophyta</taxon>
        <taxon>Embryophyta</taxon>
        <taxon>Tracheophyta</taxon>
        <taxon>Spermatophyta</taxon>
        <taxon>Magnoliopsida</taxon>
        <taxon>eudicotyledons</taxon>
        <taxon>Gunneridae</taxon>
        <taxon>Pentapetalae</taxon>
        <taxon>asterids</taxon>
        <taxon>campanulids</taxon>
        <taxon>Aquifoliales</taxon>
        <taxon>Aquifoliaceae</taxon>
        <taxon>Ilex</taxon>
    </lineage>
</organism>
<dbReference type="AlphaFoldDB" id="A0ABC8UYZ5"/>
<dbReference type="InterPro" id="IPR036052">
    <property type="entry name" value="TrpB-like_PALP_sf"/>
</dbReference>
<sequence>MKLYSVRPKTCGGTVAGLSLGSCLSELKAKVHAFCVCADPNFLYDYVQCLLDELQAGVNSRDIVNIQNAIGLGYARNTTEELKFIKEVAEATGVILDHVYSGKAAYVMMKDMAENPSKWEGKKILFIHTGGLLGLFDKAEQMASMVGNWRKMDIHK</sequence>
<dbReference type="InterPro" id="IPR027278">
    <property type="entry name" value="ACCD_DCysDesulf"/>
</dbReference>
<reference evidence="4 5" key="1">
    <citation type="submission" date="2024-02" db="EMBL/GenBank/DDBJ databases">
        <authorList>
            <person name="Vignale AGUSTIN F."/>
            <person name="Sosa J E."/>
            <person name="Modenutti C."/>
        </authorList>
    </citation>
    <scope>NUCLEOTIDE SEQUENCE [LARGE SCALE GENOMIC DNA]</scope>
</reference>
<proteinExistence type="inferred from homology"/>
<comment type="caution">
    <text evidence="4">The sequence shown here is derived from an EMBL/GenBank/DDBJ whole genome shotgun (WGS) entry which is preliminary data.</text>
</comment>
<protein>
    <recommendedName>
        <fullName evidence="6">1-aminocyclopropane-1-carboxylate deaminase</fullName>
    </recommendedName>
</protein>
<dbReference type="Gene3D" id="3.40.50.1100">
    <property type="match status" value="1"/>
</dbReference>
<dbReference type="PROSITE" id="PS51257">
    <property type="entry name" value="PROKAR_LIPOPROTEIN"/>
    <property type="match status" value="1"/>
</dbReference>
<evidence type="ECO:0008006" key="6">
    <source>
        <dbReference type="Google" id="ProtNLM"/>
    </source>
</evidence>
<dbReference type="PANTHER" id="PTHR43780">
    <property type="entry name" value="1-AMINOCYCLOPROPANE-1-CARBOXYLATE DEAMINASE-RELATED"/>
    <property type="match status" value="1"/>
</dbReference>
<dbReference type="FunFam" id="3.40.50.1100:FF:000140">
    <property type="entry name" value="Bifunctional D-cysteine desulfhydrase/1-aminocyclopropane-1-carboxylate deaminase mitochondrial"/>
    <property type="match status" value="1"/>
</dbReference>
<dbReference type="SUPFAM" id="SSF53686">
    <property type="entry name" value="Tryptophan synthase beta subunit-like PLP-dependent enzymes"/>
    <property type="match status" value="1"/>
</dbReference>
<keyword evidence="3" id="KW-0663">Pyridoxal phosphate</keyword>
<evidence type="ECO:0000313" key="4">
    <source>
        <dbReference type="EMBL" id="CAK9186313.1"/>
    </source>
</evidence>
<dbReference type="EMBL" id="CAUOFW020009525">
    <property type="protein sequence ID" value="CAK9186313.1"/>
    <property type="molecule type" value="Genomic_DNA"/>
</dbReference>
<evidence type="ECO:0000313" key="5">
    <source>
        <dbReference type="Proteomes" id="UP001642360"/>
    </source>
</evidence>
<name>A0ABC8UYZ5_9AQUA</name>
<comment type="similarity">
    <text evidence="2">Belongs to the ACC deaminase/D-cysteine desulfhydrase family.</text>
</comment>
<evidence type="ECO:0000256" key="1">
    <source>
        <dbReference type="ARBA" id="ARBA00001933"/>
    </source>
</evidence>
<evidence type="ECO:0000256" key="3">
    <source>
        <dbReference type="ARBA" id="ARBA00022898"/>
    </source>
</evidence>
<keyword evidence="5" id="KW-1185">Reference proteome</keyword>
<dbReference type="Proteomes" id="UP001642360">
    <property type="component" value="Unassembled WGS sequence"/>
</dbReference>
<dbReference type="GO" id="GO:0016829">
    <property type="term" value="F:lyase activity"/>
    <property type="evidence" value="ECO:0007669"/>
    <property type="project" value="UniProtKB-ARBA"/>
</dbReference>
<comment type="cofactor">
    <cofactor evidence="1">
        <name>pyridoxal 5'-phosphate</name>
        <dbReference type="ChEBI" id="CHEBI:597326"/>
    </cofactor>
</comment>
<accession>A0ABC8UYZ5</accession>